<dbReference type="Pfam" id="PF18317">
    <property type="entry name" value="SDH_C"/>
    <property type="match status" value="1"/>
</dbReference>
<dbReference type="HOGENOM" id="CLU_044063_0_1_7"/>
<evidence type="ECO:0000256" key="2">
    <source>
        <dbReference type="ARBA" id="ARBA00012962"/>
    </source>
</evidence>
<feature type="binding site" evidence="8">
    <location>
        <position position="223"/>
    </location>
    <ligand>
        <name>NADP(+)</name>
        <dbReference type="ChEBI" id="CHEBI:58349"/>
    </ligand>
</feature>
<proteinExistence type="inferred from homology"/>
<keyword evidence="4 8" id="KW-0521">NADP</keyword>
<dbReference type="Pfam" id="PF08501">
    <property type="entry name" value="Shikimate_dh_N"/>
    <property type="match status" value="1"/>
</dbReference>
<comment type="pathway">
    <text evidence="1 8">Metabolic intermediate biosynthesis; chorismate biosynthesis; chorismate from D-erythrose 4-phosphate and phosphoenolpyruvate: step 4/7.</text>
</comment>
<feature type="domain" description="Quinate/shikimate 5-dehydrogenase/glutamyl-tRNA reductase" evidence="9">
    <location>
        <begin position="132"/>
        <end position="178"/>
    </location>
</feature>
<feature type="domain" description="SDH C-terminal" evidence="11">
    <location>
        <begin position="246"/>
        <end position="267"/>
    </location>
</feature>
<feature type="binding site" evidence="8">
    <location>
        <position position="253"/>
    </location>
    <ligand>
        <name>shikimate</name>
        <dbReference type="ChEBI" id="CHEBI:36208"/>
    </ligand>
</feature>
<evidence type="ECO:0000256" key="3">
    <source>
        <dbReference type="ARBA" id="ARBA00022605"/>
    </source>
</evidence>
<evidence type="ECO:0000256" key="7">
    <source>
        <dbReference type="ARBA" id="ARBA00049442"/>
    </source>
</evidence>
<dbReference type="SUPFAM" id="SSF53223">
    <property type="entry name" value="Aminoacid dehydrogenase-like, N-terminal domain"/>
    <property type="match status" value="1"/>
</dbReference>
<feature type="binding site" evidence="8">
    <location>
        <begin position="28"/>
        <end position="30"/>
    </location>
    <ligand>
        <name>shikimate</name>
        <dbReference type="ChEBI" id="CHEBI:36208"/>
    </ligand>
</feature>
<dbReference type="EMBL" id="CP006585">
    <property type="protein sequence ID" value="AGW12766.1"/>
    <property type="molecule type" value="Genomic_DNA"/>
</dbReference>
<dbReference type="InterPro" id="IPR041121">
    <property type="entry name" value="SDH_C"/>
</dbReference>
<evidence type="ECO:0000259" key="9">
    <source>
        <dbReference type="Pfam" id="PF01488"/>
    </source>
</evidence>
<comment type="caution">
    <text evidence="8">Lacks conserved residue(s) required for the propagation of feature annotation.</text>
</comment>
<dbReference type="Pfam" id="PF01488">
    <property type="entry name" value="Shikimate_DH"/>
    <property type="match status" value="1"/>
</dbReference>
<feature type="binding site" evidence="8">
    <location>
        <position position="115"/>
    </location>
    <ligand>
        <name>shikimate</name>
        <dbReference type="ChEBI" id="CHEBI:36208"/>
    </ligand>
</feature>
<dbReference type="InterPro" id="IPR013708">
    <property type="entry name" value="Shikimate_DH-bd_N"/>
</dbReference>
<comment type="function">
    <text evidence="8">Involved in the biosynthesis of the chorismate, which leads to the biosynthesis of aromatic amino acids. Catalyzes the reversible NADPH linked reduction of 3-dehydroshikimate (DHSA) to yield shikimate (SA).</text>
</comment>
<dbReference type="CDD" id="cd01065">
    <property type="entry name" value="NAD_bind_Shikimate_DH"/>
    <property type="match status" value="1"/>
</dbReference>
<dbReference type="NCBIfam" id="TIGR00507">
    <property type="entry name" value="aroE"/>
    <property type="match status" value="1"/>
</dbReference>
<dbReference type="UniPathway" id="UPA00053">
    <property type="reaction ID" value="UER00087"/>
</dbReference>
<organism evidence="12 13">
    <name type="scientific">Megalodesulfovibrio gigas (strain ATCC 19364 / DSM 1382 / NCIMB 9332 / VKM B-1759)</name>
    <name type="common">Desulfovibrio gigas</name>
    <dbReference type="NCBI Taxonomy" id="1121448"/>
    <lineage>
        <taxon>Bacteria</taxon>
        <taxon>Pseudomonadati</taxon>
        <taxon>Thermodesulfobacteriota</taxon>
        <taxon>Desulfovibrionia</taxon>
        <taxon>Desulfovibrionales</taxon>
        <taxon>Desulfovibrionaceae</taxon>
        <taxon>Megalodesulfovibrio</taxon>
    </lineage>
</organism>
<evidence type="ECO:0000256" key="5">
    <source>
        <dbReference type="ARBA" id="ARBA00023002"/>
    </source>
</evidence>
<dbReference type="KEGG" id="dgg:DGI_0873"/>
<evidence type="ECO:0000256" key="6">
    <source>
        <dbReference type="ARBA" id="ARBA00023141"/>
    </source>
</evidence>
<evidence type="ECO:0000256" key="8">
    <source>
        <dbReference type="HAMAP-Rule" id="MF_00222"/>
    </source>
</evidence>
<dbReference type="GO" id="GO:0008652">
    <property type="term" value="P:amino acid biosynthetic process"/>
    <property type="evidence" value="ECO:0007669"/>
    <property type="project" value="UniProtKB-KW"/>
</dbReference>
<dbReference type="PATRIC" id="fig|1121448.10.peg.873"/>
<keyword evidence="13" id="KW-1185">Reference proteome</keyword>
<keyword evidence="5 8" id="KW-0560">Oxidoreductase</keyword>
<feature type="binding site" evidence="8">
    <location>
        <position position="100"/>
    </location>
    <ligand>
        <name>shikimate</name>
        <dbReference type="ChEBI" id="CHEBI:36208"/>
    </ligand>
</feature>
<dbReference type="AlphaFoldDB" id="T2G9G7"/>
<keyword evidence="6 8" id="KW-0057">Aromatic amino acid biosynthesis</keyword>
<comment type="subunit">
    <text evidence="8">Homodimer.</text>
</comment>
<evidence type="ECO:0000259" key="11">
    <source>
        <dbReference type="Pfam" id="PF18317"/>
    </source>
</evidence>
<comment type="catalytic activity">
    <reaction evidence="7 8">
        <text>shikimate + NADP(+) = 3-dehydroshikimate + NADPH + H(+)</text>
        <dbReference type="Rhea" id="RHEA:17737"/>
        <dbReference type="ChEBI" id="CHEBI:15378"/>
        <dbReference type="ChEBI" id="CHEBI:16630"/>
        <dbReference type="ChEBI" id="CHEBI:36208"/>
        <dbReference type="ChEBI" id="CHEBI:57783"/>
        <dbReference type="ChEBI" id="CHEBI:58349"/>
        <dbReference type="EC" id="1.1.1.25"/>
    </reaction>
</comment>
<dbReference type="STRING" id="1121448.DGI_0873"/>
<keyword evidence="3 8" id="KW-0028">Amino-acid biosynthesis</keyword>
<dbReference type="InterPro" id="IPR022893">
    <property type="entry name" value="Shikimate_DH_fam"/>
</dbReference>
<dbReference type="Gene3D" id="3.40.50.720">
    <property type="entry name" value="NAD(P)-binding Rossmann-like Domain"/>
    <property type="match status" value="1"/>
</dbReference>
<dbReference type="InterPro" id="IPR006151">
    <property type="entry name" value="Shikm_DH/Glu-tRNA_Rdtase"/>
</dbReference>
<dbReference type="OrthoDB" id="9792692at2"/>
<accession>T2G9G7</accession>
<feature type="binding site" evidence="8">
    <location>
        <position position="225"/>
    </location>
    <ligand>
        <name>shikimate</name>
        <dbReference type="ChEBI" id="CHEBI:36208"/>
    </ligand>
</feature>
<dbReference type="GO" id="GO:0050661">
    <property type="term" value="F:NADP binding"/>
    <property type="evidence" value="ECO:0007669"/>
    <property type="project" value="InterPro"/>
</dbReference>
<dbReference type="InterPro" id="IPR011342">
    <property type="entry name" value="Shikimate_DH"/>
</dbReference>
<comment type="similarity">
    <text evidence="8">Belongs to the shikimate dehydrogenase family.</text>
</comment>
<name>T2G9G7_MEGG1</name>
<dbReference type="GO" id="GO:0009073">
    <property type="term" value="P:aromatic amino acid family biosynthetic process"/>
    <property type="evidence" value="ECO:0007669"/>
    <property type="project" value="UniProtKB-KW"/>
</dbReference>
<feature type="domain" description="Shikimate dehydrogenase substrate binding N-terminal" evidence="10">
    <location>
        <begin position="20"/>
        <end position="102"/>
    </location>
</feature>
<dbReference type="GO" id="GO:0005829">
    <property type="term" value="C:cytosol"/>
    <property type="evidence" value="ECO:0007669"/>
    <property type="project" value="TreeGrafter"/>
</dbReference>
<feature type="active site" description="Proton acceptor" evidence="8">
    <location>
        <position position="79"/>
    </location>
</feature>
<feature type="binding site" evidence="8">
    <location>
        <position position="75"/>
    </location>
    <ligand>
        <name>shikimate</name>
        <dbReference type="ChEBI" id="CHEBI:36208"/>
    </ligand>
</feature>
<feature type="binding site" evidence="8">
    <location>
        <position position="246"/>
    </location>
    <ligand>
        <name>NADP(+)</name>
        <dbReference type="ChEBI" id="CHEBI:58349"/>
    </ligand>
</feature>
<dbReference type="GO" id="GO:0004764">
    <property type="term" value="F:shikimate 3-dehydrogenase (NADP+) activity"/>
    <property type="evidence" value="ECO:0007669"/>
    <property type="project" value="UniProtKB-UniRule"/>
</dbReference>
<dbReference type="GO" id="GO:0009423">
    <property type="term" value="P:chorismate biosynthetic process"/>
    <property type="evidence" value="ECO:0007669"/>
    <property type="project" value="UniProtKB-UniRule"/>
</dbReference>
<dbReference type="InterPro" id="IPR036291">
    <property type="entry name" value="NAD(P)-bd_dom_sf"/>
</dbReference>
<dbReference type="eggNOG" id="COG0169">
    <property type="taxonomic scope" value="Bacteria"/>
</dbReference>
<evidence type="ECO:0000256" key="4">
    <source>
        <dbReference type="ARBA" id="ARBA00022857"/>
    </source>
</evidence>
<gene>
    <name evidence="8" type="primary">aroE</name>
    <name evidence="12" type="ORF">DGI_0873</name>
</gene>
<dbReference type="RefSeq" id="WP_021759463.1">
    <property type="nucleotide sequence ID" value="NC_022444.1"/>
</dbReference>
<dbReference type="InterPro" id="IPR046346">
    <property type="entry name" value="Aminoacid_DH-like_N_sf"/>
</dbReference>
<dbReference type="GO" id="GO:0019632">
    <property type="term" value="P:shikimate metabolic process"/>
    <property type="evidence" value="ECO:0007669"/>
    <property type="project" value="InterPro"/>
</dbReference>
<sequence length="283" mass="30791">MELQRFPKPLPDSPALLLGIIGQPLGHTLSPVLHNWALQEAGVSGVYCRWELPPEQLGRMLDAVRTLPIHGLSVTIPHKEAVIDLLDEITPFARQVGAVNTIYWQDDRLCGDNTDVEGFLTPLRGLPVFDSALVLGAGGAARAALAGLKALGVTRIGIANRSADRAQALAEVFHVQQIPWEARTDFGAALVVNATPLGMHGARKDQSPWPEDAWTRVTAAYDLVYNPLRTRFLIDARAAGAQALEGLGMFLGQGQCQFTRWTGATFPWDPARLLLLEALRERG</sequence>
<evidence type="ECO:0000256" key="1">
    <source>
        <dbReference type="ARBA" id="ARBA00004871"/>
    </source>
</evidence>
<protein>
    <recommendedName>
        <fullName evidence="2 8">Shikimate dehydrogenase (NADP(+))</fullName>
        <shortName evidence="8">SDH</shortName>
        <ecNumber evidence="2 8">1.1.1.25</ecNumber>
    </recommendedName>
</protein>
<dbReference type="PANTHER" id="PTHR21089">
    <property type="entry name" value="SHIKIMATE DEHYDROGENASE"/>
    <property type="match status" value="1"/>
</dbReference>
<evidence type="ECO:0000313" key="12">
    <source>
        <dbReference type="EMBL" id="AGW12766.1"/>
    </source>
</evidence>
<dbReference type="PANTHER" id="PTHR21089:SF1">
    <property type="entry name" value="BIFUNCTIONAL 3-DEHYDROQUINATE DEHYDRATASE_SHIKIMATE DEHYDROGENASE, CHLOROPLASTIC"/>
    <property type="match status" value="1"/>
</dbReference>
<dbReference type="Proteomes" id="UP000016587">
    <property type="component" value="Chromosome"/>
</dbReference>
<feature type="binding site" evidence="8">
    <location>
        <begin position="136"/>
        <end position="140"/>
    </location>
    <ligand>
        <name>NADP(+)</name>
        <dbReference type="ChEBI" id="CHEBI:58349"/>
    </ligand>
</feature>
<evidence type="ECO:0000313" key="13">
    <source>
        <dbReference type="Proteomes" id="UP000016587"/>
    </source>
</evidence>
<reference evidence="12 13" key="1">
    <citation type="journal article" date="2013" name="J. Bacteriol.">
        <title>Roles of HynAB and Ech, the only two hydrogenases found in the model sulfate reducer Desulfovibrio gigas.</title>
        <authorList>
            <person name="Morais-Silva F.O."/>
            <person name="Santos C.I."/>
            <person name="Rodrigues R."/>
            <person name="Pereira I.A."/>
            <person name="Rodrigues-Pousada C."/>
        </authorList>
    </citation>
    <scope>NUCLEOTIDE SEQUENCE [LARGE SCALE GENOMIC DNA]</scope>
    <source>
        <strain evidence="13">ATCC 19364 / DSM 1382 / NCIMB 9332 / VKM B-1759</strain>
    </source>
</reference>
<reference evidence="13" key="2">
    <citation type="submission" date="2013-07" db="EMBL/GenBank/DDBJ databases">
        <authorList>
            <person name="Morais-Silva F.O."/>
            <person name="Rezende A.M."/>
            <person name="Pimentel C."/>
            <person name="Resende D.M."/>
            <person name="Santos C.I."/>
            <person name="Clemente C."/>
            <person name="de Oliveira L.M."/>
            <person name="da Silva S.M."/>
            <person name="Costa D.A."/>
            <person name="Varela-Raposo A."/>
            <person name="Horacio E.C.A."/>
            <person name="Matos M."/>
            <person name="Flores O."/>
            <person name="Ruiz J.C."/>
            <person name="Rodrigues-Pousada C."/>
        </authorList>
    </citation>
    <scope>NUCLEOTIDE SEQUENCE [LARGE SCALE GENOMIC DNA]</scope>
    <source>
        <strain evidence="13">ATCC 19364 / DSM 1382 / NCIMB 9332 / VKM B-1759</strain>
    </source>
</reference>
<dbReference type="HAMAP" id="MF_00222">
    <property type="entry name" value="Shikimate_DH_AroE"/>
    <property type="match status" value="1"/>
</dbReference>
<dbReference type="SUPFAM" id="SSF51735">
    <property type="entry name" value="NAD(P)-binding Rossmann-fold domains"/>
    <property type="match status" value="1"/>
</dbReference>
<dbReference type="EC" id="1.1.1.25" evidence="2 8"/>
<dbReference type="Gene3D" id="3.40.50.10860">
    <property type="entry name" value="Leucine Dehydrogenase, chain A, domain 1"/>
    <property type="match status" value="1"/>
</dbReference>
<evidence type="ECO:0000259" key="10">
    <source>
        <dbReference type="Pfam" id="PF08501"/>
    </source>
</evidence>